<proteinExistence type="predicted"/>
<sequence>MAKGLELDEVWIRQVEEQVNGLEYGSVQITVHDGRIVQIERTDRKRFENNTSGGVKKQSPRT</sequence>
<organism evidence="2 3">
    <name type="scientific">Paenibacillus sepulcri</name>
    <dbReference type="NCBI Taxonomy" id="359917"/>
    <lineage>
        <taxon>Bacteria</taxon>
        <taxon>Bacillati</taxon>
        <taxon>Bacillota</taxon>
        <taxon>Bacilli</taxon>
        <taxon>Bacillales</taxon>
        <taxon>Paenibacillaceae</taxon>
        <taxon>Paenibacillus</taxon>
    </lineage>
</organism>
<gene>
    <name evidence="2" type="ORF">K0U00_20365</name>
</gene>
<protein>
    <submittedName>
        <fullName evidence="2">YezD family protein</fullName>
    </submittedName>
</protein>
<comment type="caution">
    <text evidence="2">The sequence shown here is derived from an EMBL/GenBank/DDBJ whole genome shotgun (WGS) entry which is preliminary data.</text>
</comment>
<dbReference type="RefSeq" id="WP_210037812.1">
    <property type="nucleotide sequence ID" value="NZ_JBHLVU010000022.1"/>
</dbReference>
<evidence type="ECO:0000256" key="1">
    <source>
        <dbReference type="SAM" id="MobiDB-lite"/>
    </source>
</evidence>
<reference evidence="2 3" key="1">
    <citation type="submission" date="2021-07" db="EMBL/GenBank/DDBJ databases">
        <title>Paenibacillus radiodurans sp. nov., isolated from the southeastern edge of Tengger Desert.</title>
        <authorList>
            <person name="Zhang G."/>
        </authorList>
    </citation>
    <scope>NUCLEOTIDE SEQUENCE [LARGE SCALE GENOMIC DNA]</scope>
    <source>
        <strain evidence="2 3">CCM 7311</strain>
    </source>
</reference>
<dbReference type="EMBL" id="JAHZIK010000566">
    <property type="protein sequence ID" value="MBW7456392.1"/>
    <property type="molecule type" value="Genomic_DNA"/>
</dbReference>
<accession>A0ABS7C672</accession>
<feature type="region of interest" description="Disordered" evidence="1">
    <location>
        <begin position="42"/>
        <end position="62"/>
    </location>
</feature>
<keyword evidence="3" id="KW-1185">Reference proteome</keyword>
<dbReference type="InterPro" id="IPR018743">
    <property type="entry name" value="DUF2292"/>
</dbReference>
<evidence type="ECO:0000313" key="3">
    <source>
        <dbReference type="Proteomes" id="UP001519887"/>
    </source>
</evidence>
<evidence type="ECO:0000313" key="2">
    <source>
        <dbReference type="EMBL" id="MBW7456392.1"/>
    </source>
</evidence>
<dbReference type="Pfam" id="PF10055">
    <property type="entry name" value="DUF2292"/>
    <property type="match status" value="1"/>
</dbReference>
<dbReference type="Proteomes" id="UP001519887">
    <property type="component" value="Unassembled WGS sequence"/>
</dbReference>
<name>A0ABS7C672_9BACL</name>